<keyword evidence="9 12" id="KW-0456">Lyase</keyword>
<feature type="active site" description="Schiff-base intermediate with substrate" evidence="12 14">
    <location>
        <position position="165"/>
    </location>
</feature>
<feature type="binding site" evidence="12 15">
    <location>
        <position position="49"/>
    </location>
    <ligand>
        <name>pyruvate</name>
        <dbReference type="ChEBI" id="CHEBI:15361"/>
    </ligand>
</feature>
<reference evidence="16" key="1">
    <citation type="submission" date="2021-01" db="EMBL/GenBank/DDBJ databases">
        <title>Genome public.</title>
        <authorList>
            <person name="Liu C."/>
            <person name="Sun Q."/>
        </authorList>
    </citation>
    <scope>NUCLEOTIDE SEQUENCE</scope>
    <source>
        <strain evidence="16">M6</strain>
    </source>
</reference>
<dbReference type="AlphaFoldDB" id="A0A934U3M0"/>
<evidence type="ECO:0000313" key="17">
    <source>
        <dbReference type="Proteomes" id="UP000633365"/>
    </source>
</evidence>
<evidence type="ECO:0000256" key="7">
    <source>
        <dbReference type="ARBA" id="ARBA00022915"/>
    </source>
</evidence>
<evidence type="ECO:0000256" key="8">
    <source>
        <dbReference type="ARBA" id="ARBA00023154"/>
    </source>
</evidence>
<accession>A0A934U3M0</accession>
<evidence type="ECO:0000256" key="6">
    <source>
        <dbReference type="ARBA" id="ARBA00022605"/>
    </source>
</evidence>
<evidence type="ECO:0000256" key="9">
    <source>
        <dbReference type="ARBA" id="ARBA00023239"/>
    </source>
</evidence>
<comment type="catalytic activity">
    <reaction evidence="11 12">
        <text>L-aspartate 4-semialdehyde + pyruvate = (2S,4S)-4-hydroxy-2,3,4,5-tetrahydrodipicolinate + H2O + H(+)</text>
        <dbReference type="Rhea" id="RHEA:34171"/>
        <dbReference type="ChEBI" id="CHEBI:15361"/>
        <dbReference type="ChEBI" id="CHEBI:15377"/>
        <dbReference type="ChEBI" id="CHEBI:15378"/>
        <dbReference type="ChEBI" id="CHEBI:67139"/>
        <dbReference type="ChEBI" id="CHEBI:537519"/>
        <dbReference type="EC" id="4.3.3.7"/>
    </reaction>
</comment>
<evidence type="ECO:0000256" key="4">
    <source>
        <dbReference type="ARBA" id="ARBA00012086"/>
    </source>
</evidence>
<dbReference type="HAMAP" id="MF_00418">
    <property type="entry name" value="DapA"/>
    <property type="match status" value="1"/>
</dbReference>
<dbReference type="Pfam" id="PF00701">
    <property type="entry name" value="DHDPS"/>
    <property type="match status" value="1"/>
</dbReference>
<dbReference type="PRINTS" id="PR00146">
    <property type="entry name" value="DHPICSNTHASE"/>
</dbReference>
<keyword evidence="8 12" id="KW-0457">Lysine biosynthesis</keyword>
<keyword evidence="17" id="KW-1185">Reference proteome</keyword>
<dbReference type="InterPro" id="IPR020624">
    <property type="entry name" value="Schiff_base-form_aldolases_CS"/>
</dbReference>
<proteinExistence type="inferred from homology"/>
<comment type="caution">
    <text evidence="12">Was originally thought to be a dihydrodipicolinate synthase (DHDPS), catalyzing the condensation of (S)-aspartate-beta-semialdehyde [(S)-ASA] and pyruvate to dihydrodipicolinate (DHDP). However, it was shown in E.coli that the product of the enzymatic reaction is not dihydrodipicolinate but in fact (4S)-4-hydroxy-2,3,4,5-tetrahydro-(2S)-dipicolinic acid (HTPA), and that the consecutive dehydration reaction leading to DHDP is not spontaneous but catalyzed by DapB.</text>
</comment>
<dbReference type="InterPro" id="IPR002220">
    <property type="entry name" value="DapA-like"/>
</dbReference>
<dbReference type="EC" id="4.3.3.7" evidence="4 12"/>
<keyword evidence="7 12" id="KW-0220">Diaminopimelate biosynthesis</keyword>
<dbReference type="Proteomes" id="UP000633365">
    <property type="component" value="Unassembled WGS sequence"/>
</dbReference>
<dbReference type="PANTHER" id="PTHR12128">
    <property type="entry name" value="DIHYDRODIPICOLINATE SYNTHASE"/>
    <property type="match status" value="1"/>
</dbReference>
<evidence type="ECO:0000313" key="16">
    <source>
        <dbReference type="EMBL" id="MBK6087834.1"/>
    </source>
</evidence>
<dbReference type="GO" id="GO:0009089">
    <property type="term" value="P:lysine biosynthetic process via diaminopimelate"/>
    <property type="evidence" value="ECO:0007669"/>
    <property type="project" value="UniProtKB-UniRule"/>
</dbReference>
<comment type="function">
    <text evidence="1 12">Catalyzes the condensation of (S)-aspartate-beta-semialdehyde [(S)-ASA] and pyruvate to 4-hydroxy-tetrahydrodipicolinate (HTPA).</text>
</comment>
<dbReference type="GO" id="GO:0008840">
    <property type="term" value="F:4-hydroxy-tetrahydrodipicolinate synthase activity"/>
    <property type="evidence" value="ECO:0007669"/>
    <property type="project" value="UniProtKB-UniRule"/>
</dbReference>
<evidence type="ECO:0000256" key="14">
    <source>
        <dbReference type="PIRSR" id="PIRSR001365-1"/>
    </source>
</evidence>
<name>A0A934U3M0_9FIRM</name>
<evidence type="ECO:0000256" key="12">
    <source>
        <dbReference type="HAMAP-Rule" id="MF_00418"/>
    </source>
</evidence>
<dbReference type="GO" id="GO:0005829">
    <property type="term" value="C:cytosol"/>
    <property type="evidence" value="ECO:0007669"/>
    <property type="project" value="TreeGrafter"/>
</dbReference>
<dbReference type="GO" id="GO:0019877">
    <property type="term" value="P:diaminopimelate biosynthetic process"/>
    <property type="evidence" value="ECO:0007669"/>
    <property type="project" value="UniProtKB-UniRule"/>
</dbReference>
<dbReference type="PIRSF" id="PIRSF001365">
    <property type="entry name" value="DHDPS"/>
    <property type="match status" value="1"/>
</dbReference>
<evidence type="ECO:0000256" key="13">
    <source>
        <dbReference type="PIRNR" id="PIRNR001365"/>
    </source>
</evidence>
<protein>
    <recommendedName>
        <fullName evidence="4 12">4-hydroxy-tetrahydrodipicolinate synthase</fullName>
        <shortName evidence="12">HTPA synthase</shortName>
        <ecNumber evidence="4 12">4.3.3.7</ecNumber>
    </recommendedName>
</protein>
<keyword evidence="5 12" id="KW-0963">Cytoplasm</keyword>
<evidence type="ECO:0000256" key="1">
    <source>
        <dbReference type="ARBA" id="ARBA00003294"/>
    </source>
</evidence>
<feature type="active site" description="Proton donor/acceptor" evidence="12 14">
    <location>
        <position position="137"/>
    </location>
</feature>
<feature type="binding site" evidence="12 15">
    <location>
        <position position="207"/>
    </location>
    <ligand>
        <name>pyruvate</name>
        <dbReference type="ChEBI" id="CHEBI:15361"/>
    </ligand>
</feature>
<organism evidence="16 17">
    <name type="scientific">Ruminococcus difficilis</name>
    <dbReference type="NCBI Taxonomy" id="2763069"/>
    <lineage>
        <taxon>Bacteria</taxon>
        <taxon>Bacillati</taxon>
        <taxon>Bacillota</taxon>
        <taxon>Clostridia</taxon>
        <taxon>Eubacteriales</taxon>
        <taxon>Oscillospiraceae</taxon>
        <taxon>Ruminococcus</taxon>
    </lineage>
</organism>
<dbReference type="InterPro" id="IPR005263">
    <property type="entry name" value="DapA"/>
</dbReference>
<dbReference type="InterPro" id="IPR013785">
    <property type="entry name" value="Aldolase_TIM"/>
</dbReference>
<dbReference type="PANTHER" id="PTHR12128:SF66">
    <property type="entry name" value="4-HYDROXY-2-OXOGLUTARATE ALDOLASE, MITOCHONDRIAL"/>
    <property type="match status" value="1"/>
</dbReference>
<feature type="site" description="Part of a proton relay during catalysis" evidence="12">
    <location>
        <position position="111"/>
    </location>
</feature>
<comment type="pathway">
    <text evidence="2 12">Amino-acid biosynthesis; L-lysine biosynthesis via DAP pathway; (S)-tetrahydrodipicolinate from L-aspartate: step 3/4.</text>
</comment>
<gene>
    <name evidence="12" type="primary">dapA</name>
    <name evidence="16" type="ORF">JKK62_04045</name>
</gene>
<dbReference type="CDD" id="cd00950">
    <property type="entry name" value="DHDPS"/>
    <property type="match status" value="1"/>
</dbReference>
<evidence type="ECO:0000256" key="15">
    <source>
        <dbReference type="PIRSR" id="PIRSR001365-2"/>
    </source>
</evidence>
<feature type="site" description="Part of a proton relay during catalysis" evidence="12">
    <location>
        <position position="48"/>
    </location>
</feature>
<dbReference type="EMBL" id="JAEQMG010000041">
    <property type="protein sequence ID" value="MBK6087834.1"/>
    <property type="molecule type" value="Genomic_DNA"/>
</dbReference>
<evidence type="ECO:0000256" key="11">
    <source>
        <dbReference type="ARBA" id="ARBA00047836"/>
    </source>
</evidence>
<comment type="similarity">
    <text evidence="3 12 13">Belongs to the DapA family.</text>
</comment>
<dbReference type="SUPFAM" id="SSF51569">
    <property type="entry name" value="Aldolase"/>
    <property type="match status" value="1"/>
</dbReference>
<keyword evidence="10 12" id="KW-0704">Schiff base</keyword>
<dbReference type="NCBIfam" id="TIGR00674">
    <property type="entry name" value="dapA"/>
    <property type="match status" value="1"/>
</dbReference>
<evidence type="ECO:0000256" key="5">
    <source>
        <dbReference type="ARBA" id="ARBA00022490"/>
    </source>
</evidence>
<dbReference type="Gene3D" id="3.20.20.70">
    <property type="entry name" value="Aldolase class I"/>
    <property type="match status" value="1"/>
</dbReference>
<evidence type="ECO:0000256" key="10">
    <source>
        <dbReference type="ARBA" id="ARBA00023270"/>
    </source>
</evidence>
<dbReference type="PROSITE" id="PS00665">
    <property type="entry name" value="DHDPS_1"/>
    <property type="match status" value="1"/>
</dbReference>
<comment type="subcellular location">
    <subcellularLocation>
        <location evidence="12">Cytoplasm</location>
    </subcellularLocation>
</comment>
<comment type="caution">
    <text evidence="16">The sequence shown here is derived from an EMBL/GenBank/DDBJ whole genome shotgun (WGS) entry which is preliminary data.</text>
</comment>
<evidence type="ECO:0000256" key="3">
    <source>
        <dbReference type="ARBA" id="ARBA00007592"/>
    </source>
</evidence>
<keyword evidence="6 12" id="KW-0028">Amino-acid biosynthesis</keyword>
<dbReference type="SMART" id="SM01130">
    <property type="entry name" value="DHDPS"/>
    <property type="match status" value="1"/>
</dbReference>
<dbReference type="RefSeq" id="WP_186833393.1">
    <property type="nucleotide sequence ID" value="NZ_JAEQMG010000041.1"/>
</dbReference>
<evidence type="ECO:0000256" key="2">
    <source>
        <dbReference type="ARBA" id="ARBA00005120"/>
    </source>
</evidence>
<sequence>MNKHIFTGAGVALITPMHSDGSVNFEELARLLEFQVENGTDAIIACGTTGEAATLTVKEHCEVLSFVCERINGRIPVIAGTGSNDTSTAIELSKSAEASGADALLSVTPYYNKTSQNGLIRHFTTIADNIDLPMILYNVPSRTGCNIKPKTYAELCKHENIVATKEANGDISSVSQTRSLCGDRLDIYSGNDDQTVPFMSLGALGVISVFSNFCPKEMHEICELCLNNNFVEASKLNFHYVELMDIMFSDVNPIPVKTAMNLIGFNAGECRLPLVPMSYSGYHDLKDCLAKYNLIGKYA</sequence>
<comment type="subunit">
    <text evidence="12">Homotetramer; dimer of dimers.</text>
</comment>